<evidence type="ECO:0000256" key="1">
    <source>
        <dbReference type="SAM" id="MobiDB-lite"/>
    </source>
</evidence>
<evidence type="ECO:0000313" key="3">
    <source>
        <dbReference type="Proteomes" id="UP000324222"/>
    </source>
</evidence>
<evidence type="ECO:0000313" key="2">
    <source>
        <dbReference type="EMBL" id="MPC11526.1"/>
    </source>
</evidence>
<feature type="region of interest" description="Disordered" evidence="1">
    <location>
        <begin position="1"/>
        <end position="53"/>
    </location>
</feature>
<name>A0A5B7CTD3_PORTR</name>
<reference evidence="2 3" key="1">
    <citation type="submission" date="2019-05" db="EMBL/GenBank/DDBJ databases">
        <title>Another draft genome of Portunus trituberculatus and its Hox gene families provides insights of decapod evolution.</title>
        <authorList>
            <person name="Jeong J.-H."/>
            <person name="Song I."/>
            <person name="Kim S."/>
            <person name="Choi T."/>
            <person name="Kim D."/>
            <person name="Ryu S."/>
            <person name="Kim W."/>
        </authorList>
    </citation>
    <scope>NUCLEOTIDE SEQUENCE [LARGE SCALE GENOMIC DNA]</scope>
    <source>
        <tissue evidence="2">Muscle</tissue>
    </source>
</reference>
<dbReference type="Proteomes" id="UP000324222">
    <property type="component" value="Unassembled WGS sequence"/>
</dbReference>
<proteinExistence type="predicted"/>
<protein>
    <submittedName>
        <fullName evidence="2">Uncharacterized protein</fullName>
    </submittedName>
</protein>
<organism evidence="2 3">
    <name type="scientific">Portunus trituberculatus</name>
    <name type="common">Swimming crab</name>
    <name type="synonym">Neptunus trituberculatus</name>
    <dbReference type="NCBI Taxonomy" id="210409"/>
    <lineage>
        <taxon>Eukaryota</taxon>
        <taxon>Metazoa</taxon>
        <taxon>Ecdysozoa</taxon>
        <taxon>Arthropoda</taxon>
        <taxon>Crustacea</taxon>
        <taxon>Multicrustacea</taxon>
        <taxon>Malacostraca</taxon>
        <taxon>Eumalacostraca</taxon>
        <taxon>Eucarida</taxon>
        <taxon>Decapoda</taxon>
        <taxon>Pleocyemata</taxon>
        <taxon>Brachyura</taxon>
        <taxon>Eubrachyura</taxon>
        <taxon>Portunoidea</taxon>
        <taxon>Portunidae</taxon>
        <taxon>Portuninae</taxon>
        <taxon>Portunus</taxon>
    </lineage>
</organism>
<comment type="caution">
    <text evidence="2">The sequence shown here is derived from an EMBL/GenBank/DDBJ whole genome shotgun (WGS) entry which is preliminary data.</text>
</comment>
<dbReference type="AlphaFoldDB" id="A0A5B7CTD3"/>
<dbReference type="EMBL" id="VSRR010000167">
    <property type="protein sequence ID" value="MPC11526.1"/>
    <property type="molecule type" value="Genomic_DNA"/>
</dbReference>
<gene>
    <name evidence="2" type="ORF">E2C01_004192</name>
</gene>
<feature type="compositionally biased region" description="Pro residues" evidence="1">
    <location>
        <begin position="26"/>
        <end position="36"/>
    </location>
</feature>
<sequence>MFTSGHLSTAAVDSRRGSEATLNPSRVPPNPTPFLHPPALGAPSPVFHPRHNNQRGWKVRKFIQRLIDTL</sequence>
<accession>A0A5B7CTD3</accession>
<keyword evidence="3" id="KW-1185">Reference proteome</keyword>